<organism evidence="7 8">
    <name type="scientific">Mytilus edulis</name>
    <name type="common">Blue mussel</name>
    <dbReference type="NCBI Taxonomy" id="6550"/>
    <lineage>
        <taxon>Eukaryota</taxon>
        <taxon>Metazoa</taxon>
        <taxon>Spiralia</taxon>
        <taxon>Lophotrochozoa</taxon>
        <taxon>Mollusca</taxon>
        <taxon>Bivalvia</taxon>
        <taxon>Autobranchia</taxon>
        <taxon>Pteriomorphia</taxon>
        <taxon>Mytilida</taxon>
        <taxon>Mytiloidea</taxon>
        <taxon>Mytilidae</taxon>
        <taxon>Mytilinae</taxon>
        <taxon>Mytilus</taxon>
    </lineage>
</organism>
<evidence type="ECO:0000256" key="5">
    <source>
        <dbReference type="ARBA" id="ARBA00023319"/>
    </source>
</evidence>
<accession>A0A8S3PS77</accession>
<keyword evidence="4" id="KW-0325">Glycoprotein</keyword>
<dbReference type="Gene3D" id="2.60.40.10">
    <property type="entry name" value="Immunoglobulins"/>
    <property type="match status" value="2"/>
</dbReference>
<dbReference type="GO" id="GO:0005911">
    <property type="term" value="C:cell-cell junction"/>
    <property type="evidence" value="ECO:0007669"/>
    <property type="project" value="TreeGrafter"/>
</dbReference>
<dbReference type="GO" id="GO:0050839">
    <property type="term" value="F:cell adhesion molecule binding"/>
    <property type="evidence" value="ECO:0007669"/>
    <property type="project" value="TreeGrafter"/>
</dbReference>
<gene>
    <name evidence="7" type="ORF">MEDL_2430</name>
</gene>
<proteinExistence type="predicted"/>
<dbReference type="PANTHER" id="PTHR11640">
    <property type="entry name" value="NEPHRIN"/>
    <property type="match status" value="1"/>
</dbReference>
<evidence type="ECO:0000256" key="2">
    <source>
        <dbReference type="ARBA" id="ARBA00023136"/>
    </source>
</evidence>
<feature type="domain" description="Ig-like" evidence="6">
    <location>
        <begin position="276"/>
        <end position="366"/>
    </location>
</feature>
<dbReference type="AlphaFoldDB" id="A0A8S3PS77"/>
<dbReference type="Proteomes" id="UP000683360">
    <property type="component" value="Unassembled WGS sequence"/>
</dbReference>
<dbReference type="OrthoDB" id="6127275at2759"/>
<evidence type="ECO:0000313" key="7">
    <source>
        <dbReference type="EMBL" id="CAG2186898.1"/>
    </source>
</evidence>
<keyword evidence="5" id="KW-0393">Immunoglobulin domain</keyword>
<evidence type="ECO:0000259" key="6">
    <source>
        <dbReference type="PROSITE" id="PS50835"/>
    </source>
</evidence>
<reference evidence="7" key="1">
    <citation type="submission" date="2021-03" db="EMBL/GenBank/DDBJ databases">
        <authorList>
            <person name="Bekaert M."/>
        </authorList>
    </citation>
    <scope>NUCLEOTIDE SEQUENCE</scope>
</reference>
<dbReference type="PROSITE" id="PS50835">
    <property type="entry name" value="IG_LIKE"/>
    <property type="match status" value="2"/>
</dbReference>
<dbReference type="PANTHER" id="PTHR11640:SF31">
    <property type="entry name" value="IRREGULAR CHIASM C-ROUGHEST PROTEIN-RELATED"/>
    <property type="match status" value="1"/>
</dbReference>
<evidence type="ECO:0000256" key="1">
    <source>
        <dbReference type="ARBA" id="ARBA00004479"/>
    </source>
</evidence>
<dbReference type="InterPro" id="IPR036179">
    <property type="entry name" value="Ig-like_dom_sf"/>
</dbReference>
<dbReference type="SMART" id="SM00409">
    <property type="entry name" value="IG"/>
    <property type="match status" value="2"/>
</dbReference>
<evidence type="ECO:0000313" key="8">
    <source>
        <dbReference type="Proteomes" id="UP000683360"/>
    </source>
</evidence>
<dbReference type="GO" id="GO:0098609">
    <property type="term" value="P:cell-cell adhesion"/>
    <property type="evidence" value="ECO:0007669"/>
    <property type="project" value="TreeGrafter"/>
</dbReference>
<dbReference type="InterPro" id="IPR003599">
    <property type="entry name" value="Ig_sub"/>
</dbReference>
<sequence length="489" mass="55813">MTCKTSSSGAVTNIVMNCLDTIVKSRREIKNEYIAKVFKMVTSLDNGRKCSCKVSGDITSLSLITLQVIRAPILETVDKVFCNNTDFVILSCRISGEMSKFGFSQWEHRFHDTYIRSVTGNISGNVSFLSIDSCNYKDNGEYICKAWNQDSKQLFRRKSSISVIVTGPPVVIDNFITMDTNVTLTVKFLSMERPYNLKWYYEDSLLSNHTLYFQNSSKDVFVIRMYGQIVIYNGYIANLTMINRGYGTVKYLLLLENEFGTAKVKFKIEFQDKVSPILHTIDEVFCNSTESIILSCQISGEMSEFGFSSWEHRFHGTFIRSIPGNVTGNVLFLTIDSCNYEDNGEYICEAWNKAFQQLFRRSKSTTVIITGPPVVIDNSITMNTNMTLSVKYLSMERPYNLTWYHGDLLLSNSTLYFQKSSKDDFVIQIYFAAPGETVNANIYNVTSSHYEEIDDGYILPISTNPGVMNDTENYEEYQQEGVPQYLELE</sequence>
<dbReference type="InterPro" id="IPR013783">
    <property type="entry name" value="Ig-like_fold"/>
</dbReference>
<dbReference type="InterPro" id="IPR007110">
    <property type="entry name" value="Ig-like_dom"/>
</dbReference>
<evidence type="ECO:0000256" key="3">
    <source>
        <dbReference type="ARBA" id="ARBA00023157"/>
    </source>
</evidence>
<feature type="domain" description="Ig-like" evidence="6">
    <location>
        <begin position="72"/>
        <end position="162"/>
    </location>
</feature>
<dbReference type="InterPro" id="IPR051275">
    <property type="entry name" value="Cell_adhesion_signaling"/>
</dbReference>
<comment type="subcellular location">
    <subcellularLocation>
        <location evidence="1">Membrane</location>
        <topology evidence="1">Single-pass type I membrane protein</topology>
    </subcellularLocation>
</comment>
<name>A0A8S3PS77_MYTED</name>
<keyword evidence="8" id="KW-1185">Reference proteome</keyword>
<dbReference type="EMBL" id="CAJPWZ010000149">
    <property type="protein sequence ID" value="CAG2186898.1"/>
    <property type="molecule type" value="Genomic_DNA"/>
</dbReference>
<comment type="caution">
    <text evidence="7">The sequence shown here is derived from an EMBL/GenBank/DDBJ whole genome shotgun (WGS) entry which is preliminary data.</text>
</comment>
<keyword evidence="2" id="KW-0472">Membrane</keyword>
<evidence type="ECO:0000256" key="4">
    <source>
        <dbReference type="ARBA" id="ARBA00023180"/>
    </source>
</evidence>
<dbReference type="GO" id="GO:0005886">
    <property type="term" value="C:plasma membrane"/>
    <property type="evidence" value="ECO:0007669"/>
    <property type="project" value="TreeGrafter"/>
</dbReference>
<dbReference type="SUPFAM" id="SSF48726">
    <property type="entry name" value="Immunoglobulin"/>
    <property type="match status" value="2"/>
</dbReference>
<protein>
    <recommendedName>
        <fullName evidence="6">Ig-like domain-containing protein</fullName>
    </recommendedName>
</protein>
<keyword evidence="3" id="KW-1015">Disulfide bond</keyword>